<organism evidence="1 2">
    <name type="scientific">Dyella marensis</name>
    <dbReference type="NCBI Taxonomy" id="500610"/>
    <lineage>
        <taxon>Bacteria</taxon>
        <taxon>Pseudomonadati</taxon>
        <taxon>Pseudomonadota</taxon>
        <taxon>Gammaproteobacteria</taxon>
        <taxon>Lysobacterales</taxon>
        <taxon>Rhodanobacteraceae</taxon>
        <taxon>Dyella</taxon>
    </lineage>
</organism>
<keyword evidence="2" id="KW-1185">Reference proteome</keyword>
<accession>A0A1I2A1L3</accession>
<dbReference type="STRING" id="500610.SAMN02799615_00854"/>
<dbReference type="Proteomes" id="UP000199477">
    <property type="component" value="Unassembled WGS sequence"/>
</dbReference>
<evidence type="ECO:0000313" key="2">
    <source>
        <dbReference type="Proteomes" id="UP000199477"/>
    </source>
</evidence>
<dbReference type="RefSeq" id="WP_026636558.1">
    <property type="nucleotide sequence ID" value="NZ_FONH01000002.1"/>
</dbReference>
<reference evidence="2" key="1">
    <citation type="submission" date="2016-10" db="EMBL/GenBank/DDBJ databases">
        <authorList>
            <person name="Varghese N."/>
            <person name="Submissions S."/>
        </authorList>
    </citation>
    <scope>NUCLEOTIDE SEQUENCE [LARGE SCALE GENOMIC DNA]</scope>
    <source>
        <strain evidence="2">UNC178MFTsu3.1</strain>
    </source>
</reference>
<evidence type="ECO:0000313" key="1">
    <source>
        <dbReference type="EMBL" id="SFE36600.1"/>
    </source>
</evidence>
<dbReference type="CDD" id="cd08054">
    <property type="entry name" value="gp6"/>
    <property type="match status" value="1"/>
</dbReference>
<proteinExistence type="predicted"/>
<protein>
    <submittedName>
        <fullName evidence="1">Phage gp6-like head-tail connector protein</fullName>
    </submittedName>
</protein>
<dbReference type="Gene3D" id="1.10.3230.30">
    <property type="entry name" value="Phage gp6-like head-tail connector protein"/>
    <property type="match status" value="1"/>
</dbReference>
<dbReference type="InterPro" id="IPR006450">
    <property type="entry name" value="Phage_HK97_gp6-like"/>
</dbReference>
<dbReference type="AlphaFoldDB" id="A0A1I2A1L3"/>
<dbReference type="EMBL" id="FONH01000002">
    <property type="protein sequence ID" value="SFE36600.1"/>
    <property type="molecule type" value="Genomic_DNA"/>
</dbReference>
<sequence length="161" mass="16756">MSIVSLDEARAHCRVDAGYPADQLQGYLDAAIHAAADYLNRDIFADSDALDAAMDAVPGAIGQASDAYEAARAAASGMTNAAAASAALSIAEQRWAIAQHLATRTRFGIVATPSIAAAIKLTLGHLFANRESVVSGVNAAAVELPLGVQYLLSPYRRVMMP</sequence>
<dbReference type="NCBIfam" id="TIGR01560">
    <property type="entry name" value="put_DNA_pack"/>
    <property type="match status" value="1"/>
</dbReference>
<name>A0A1I2A1L3_9GAMM</name>
<gene>
    <name evidence="1" type="ORF">SAMN02799615_00854</name>
</gene>